<evidence type="ECO:0000256" key="5">
    <source>
        <dbReference type="HAMAP-Rule" id="MF_01326"/>
    </source>
</evidence>
<dbReference type="Pfam" id="PF00467">
    <property type="entry name" value="KOW"/>
    <property type="match status" value="1"/>
</dbReference>
<dbReference type="PANTHER" id="PTHR12903">
    <property type="entry name" value="MITOCHONDRIAL RIBOSOMAL PROTEIN L24"/>
    <property type="match status" value="1"/>
</dbReference>
<dbReference type="Pfam" id="PF17136">
    <property type="entry name" value="ribosomal_L24"/>
    <property type="match status" value="1"/>
</dbReference>
<comment type="similarity">
    <text evidence="1 5">Belongs to the universal ribosomal protein uL24 family.</text>
</comment>
<keyword evidence="5" id="KW-0694">RNA-binding</keyword>
<proteinExistence type="inferred from homology"/>
<dbReference type="GO" id="GO:0019843">
    <property type="term" value="F:rRNA binding"/>
    <property type="evidence" value="ECO:0007669"/>
    <property type="project" value="UniProtKB-UniRule"/>
</dbReference>
<dbReference type="SMART" id="SM00739">
    <property type="entry name" value="KOW"/>
    <property type="match status" value="1"/>
</dbReference>
<dbReference type="Proteomes" id="UP000178659">
    <property type="component" value="Unassembled WGS sequence"/>
</dbReference>
<dbReference type="InterPro" id="IPR057264">
    <property type="entry name" value="Ribosomal_uL24_C"/>
</dbReference>
<dbReference type="GO" id="GO:0005840">
    <property type="term" value="C:ribosome"/>
    <property type="evidence" value="ECO:0007669"/>
    <property type="project" value="UniProtKB-KW"/>
</dbReference>
<dbReference type="InterPro" id="IPR014722">
    <property type="entry name" value="Rib_uL2_dom2"/>
</dbReference>
<dbReference type="InterPro" id="IPR041988">
    <property type="entry name" value="Ribosomal_uL24_KOW"/>
</dbReference>
<keyword evidence="2 5" id="KW-0689">Ribosomal protein</keyword>
<dbReference type="NCBIfam" id="TIGR01079">
    <property type="entry name" value="rplX_bact"/>
    <property type="match status" value="1"/>
</dbReference>
<dbReference type="Gene3D" id="2.30.30.30">
    <property type="match status" value="1"/>
</dbReference>
<gene>
    <name evidence="5" type="primary">rplX</name>
    <name evidence="7" type="ORF">A3A77_02550</name>
</gene>
<dbReference type="InterPro" id="IPR008991">
    <property type="entry name" value="Translation_prot_SH3-like_sf"/>
</dbReference>
<keyword evidence="5" id="KW-0699">rRNA-binding</keyword>
<evidence type="ECO:0000256" key="4">
    <source>
        <dbReference type="ARBA" id="ARBA00035206"/>
    </source>
</evidence>
<dbReference type="InterPro" id="IPR005824">
    <property type="entry name" value="KOW"/>
</dbReference>
<dbReference type="GO" id="GO:0006412">
    <property type="term" value="P:translation"/>
    <property type="evidence" value="ECO:0007669"/>
    <property type="project" value="UniProtKB-UniRule"/>
</dbReference>
<evidence type="ECO:0000313" key="7">
    <source>
        <dbReference type="EMBL" id="OGY13286.1"/>
    </source>
</evidence>
<name>A0A1G1VDF1_9BACT</name>
<dbReference type="CDD" id="cd06089">
    <property type="entry name" value="KOW_RPL26"/>
    <property type="match status" value="1"/>
</dbReference>
<comment type="function">
    <text evidence="5">One of the proteins that surrounds the polypeptide exit tunnel on the outside of the subunit.</text>
</comment>
<sequence length="112" mass="12642">MKHMKLHIGDQIIVTVGKDKGRKGKVEKVFPETDKVRVAGLNVYKKHVKSYMGQKGGIVERFRPLPVSNVMLVCPECGKATRVGYRFDKIGSKDRICKACNAIIKIEKENKK</sequence>
<evidence type="ECO:0000313" key="8">
    <source>
        <dbReference type="Proteomes" id="UP000178659"/>
    </source>
</evidence>
<dbReference type="SUPFAM" id="SSF50104">
    <property type="entry name" value="Translation proteins SH3-like domain"/>
    <property type="match status" value="1"/>
</dbReference>
<organism evidence="7 8">
    <name type="scientific">Candidatus Blackburnbacteria bacterium RIFCSPLOWO2_01_FULL_40_20</name>
    <dbReference type="NCBI Taxonomy" id="1797519"/>
    <lineage>
        <taxon>Bacteria</taxon>
        <taxon>Candidatus Blackburniibacteriota</taxon>
    </lineage>
</organism>
<evidence type="ECO:0000256" key="3">
    <source>
        <dbReference type="ARBA" id="ARBA00023274"/>
    </source>
</evidence>
<evidence type="ECO:0000256" key="2">
    <source>
        <dbReference type="ARBA" id="ARBA00022980"/>
    </source>
</evidence>
<evidence type="ECO:0000259" key="6">
    <source>
        <dbReference type="SMART" id="SM00739"/>
    </source>
</evidence>
<feature type="domain" description="KOW" evidence="6">
    <location>
        <begin position="5"/>
        <end position="32"/>
    </location>
</feature>
<dbReference type="HAMAP" id="MF_01326_B">
    <property type="entry name" value="Ribosomal_uL24_B"/>
    <property type="match status" value="1"/>
</dbReference>
<reference evidence="7 8" key="1">
    <citation type="journal article" date="2016" name="Nat. Commun.">
        <title>Thousands of microbial genomes shed light on interconnected biogeochemical processes in an aquifer system.</title>
        <authorList>
            <person name="Anantharaman K."/>
            <person name="Brown C.T."/>
            <person name="Hug L.A."/>
            <person name="Sharon I."/>
            <person name="Castelle C.J."/>
            <person name="Probst A.J."/>
            <person name="Thomas B.C."/>
            <person name="Singh A."/>
            <person name="Wilkins M.J."/>
            <person name="Karaoz U."/>
            <person name="Brodie E.L."/>
            <person name="Williams K.H."/>
            <person name="Hubbard S.S."/>
            <person name="Banfield J.F."/>
        </authorList>
    </citation>
    <scope>NUCLEOTIDE SEQUENCE [LARGE SCALE GENOMIC DNA]</scope>
</reference>
<dbReference type="InterPro" id="IPR003256">
    <property type="entry name" value="Ribosomal_uL24"/>
</dbReference>
<comment type="function">
    <text evidence="5">One of two assembly initiator proteins, it binds directly to the 5'-end of the 23S rRNA, where it nucleates assembly of the 50S subunit.</text>
</comment>
<dbReference type="GO" id="GO:0003735">
    <property type="term" value="F:structural constituent of ribosome"/>
    <property type="evidence" value="ECO:0007669"/>
    <property type="project" value="InterPro"/>
</dbReference>
<keyword evidence="3 5" id="KW-0687">Ribonucleoprotein</keyword>
<protein>
    <recommendedName>
        <fullName evidence="4 5">Large ribosomal subunit protein uL24</fullName>
    </recommendedName>
</protein>
<comment type="caution">
    <text evidence="7">The sequence shown here is derived from an EMBL/GenBank/DDBJ whole genome shotgun (WGS) entry which is preliminary data.</text>
</comment>
<accession>A0A1G1VDF1</accession>
<dbReference type="GO" id="GO:1990904">
    <property type="term" value="C:ribonucleoprotein complex"/>
    <property type="evidence" value="ECO:0007669"/>
    <property type="project" value="UniProtKB-KW"/>
</dbReference>
<comment type="subunit">
    <text evidence="5">Part of the 50S ribosomal subunit.</text>
</comment>
<evidence type="ECO:0000256" key="1">
    <source>
        <dbReference type="ARBA" id="ARBA00010618"/>
    </source>
</evidence>
<dbReference type="EMBL" id="MHCC01000017">
    <property type="protein sequence ID" value="OGY13286.1"/>
    <property type="molecule type" value="Genomic_DNA"/>
</dbReference>
<dbReference type="AlphaFoldDB" id="A0A1G1VDF1"/>